<dbReference type="Gene3D" id="3.40.50.300">
    <property type="entry name" value="P-loop containing nucleotide triphosphate hydrolases"/>
    <property type="match status" value="1"/>
</dbReference>
<dbReference type="AlphaFoldDB" id="A0A2N7PM57"/>
<keyword evidence="3" id="KW-0536">Nodulation</keyword>
<dbReference type="Pfam" id="PF00005">
    <property type="entry name" value="ABC_tran"/>
    <property type="match status" value="1"/>
</dbReference>
<gene>
    <name evidence="7" type="ORF">C0190_06585</name>
</gene>
<dbReference type="SMART" id="SM00382">
    <property type="entry name" value="AAA"/>
    <property type="match status" value="1"/>
</dbReference>
<dbReference type="SUPFAM" id="SSF52540">
    <property type="entry name" value="P-loop containing nucleoside triphosphate hydrolases"/>
    <property type="match status" value="1"/>
</dbReference>
<dbReference type="EMBL" id="PNIK01000094">
    <property type="protein sequence ID" value="PMP65581.1"/>
    <property type="molecule type" value="Genomic_DNA"/>
</dbReference>
<evidence type="ECO:0000313" key="7">
    <source>
        <dbReference type="EMBL" id="PMP65581.1"/>
    </source>
</evidence>
<dbReference type="Proteomes" id="UP000235460">
    <property type="component" value="Unassembled WGS sequence"/>
</dbReference>
<dbReference type="InterPro" id="IPR003439">
    <property type="entry name" value="ABC_transporter-like_ATP-bd"/>
</dbReference>
<evidence type="ECO:0000256" key="2">
    <source>
        <dbReference type="ARBA" id="ARBA00022448"/>
    </source>
</evidence>
<dbReference type="GO" id="GO:0005524">
    <property type="term" value="F:ATP binding"/>
    <property type="evidence" value="ECO:0007669"/>
    <property type="project" value="UniProtKB-KW"/>
</dbReference>
<accession>A0A2N7PM57</accession>
<dbReference type="PANTHER" id="PTHR42711">
    <property type="entry name" value="ABC TRANSPORTER ATP-BINDING PROTEIN"/>
    <property type="match status" value="1"/>
</dbReference>
<dbReference type="CDD" id="cd03230">
    <property type="entry name" value="ABC_DR_subfamily_A"/>
    <property type="match status" value="1"/>
</dbReference>
<evidence type="ECO:0000256" key="3">
    <source>
        <dbReference type="ARBA" id="ARBA00022458"/>
    </source>
</evidence>
<evidence type="ECO:0000256" key="5">
    <source>
        <dbReference type="ARBA" id="ARBA00022840"/>
    </source>
</evidence>
<dbReference type="InterPro" id="IPR003593">
    <property type="entry name" value="AAA+_ATPase"/>
</dbReference>
<protein>
    <submittedName>
        <fullName evidence="7">ABC transporter ATP-binding protein</fullName>
    </submittedName>
</protein>
<dbReference type="InterPro" id="IPR027417">
    <property type="entry name" value="P-loop_NTPase"/>
</dbReference>
<dbReference type="PANTHER" id="PTHR42711:SF5">
    <property type="entry name" value="ABC TRANSPORTER ATP-BINDING PROTEIN NATA"/>
    <property type="match status" value="1"/>
</dbReference>
<evidence type="ECO:0000259" key="6">
    <source>
        <dbReference type="PROSITE" id="PS50893"/>
    </source>
</evidence>
<evidence type="ECO:0000256" key="1">
    <source>
        <dbReference type="ARBA" id="ARBA00005417"/>
    </source>
</evidence>
<keyword evidence="2" id="KW-0813">Transport</keyword>
<evidence type="ECO:0000313" key="8">
    <source>
        <dbReference type="Proteomes" id="UP000235460"/>
    </source>
</evidence>
<name>A0A2N7PM57_9BACT</name>
<proteinExistence type="inferred from homology"/>
<keyword evidence="5 7" id="KW-0067">ATP-binding</keyword>
<reference evidence="7 8" key="1">
    <citation type="submission" date="2018-01" db="EMBL/GenBank/DDBJ databases">
        <title>Metagenomic assembled genomes from two thermal pools in the Uzon Caldera, Kamchatka, Russia.</title>
        <authorList>
            <person name="Wilkins L."/>
            <person name="Ettinger C."/>
        </authorList>
    </citation>
    <scope>NUCLEOTIDE SEQUENCE [LARGE SCALE GENOMIC DNA]</scope>
    <source>
        <strain evidence="7">ZAV-08</strain>
    </source>
</reference>
<feature type="domain" description="ABC transporter" evidence="6">
    <location>
        <begin position="5"/>
        <end position="234"/>
    </location>
</feature>
<organism evidence="7 8">
    <name type="scientific">Thermodesulfobacterium geofontis</name>
    <dbReference type="NCBI Taxonomy" id="1295609"/>
    <lineage>
        <taxon>Bacteria</taxon>
        <taxon>Pseudomonadati</taxon>
        <taxon>Thermodesulfobacteriota</taxon>
        <taxon>Thermodesulfobacteria</taxon>
        <taxon>Thermodesulfobacteriales</taxon>
        <taxon>Thermodesulfobacteriaceae</taxon>
        <taxon>Thermodesulfobacterium</taxon>
    </lineage>
</organism>
<dbReference type="InterPro" id="IPR050763">
    <property type="entry name" value="ABC_transporter_ATP-binding"/>
</dbReference>
<evidence type="ECO:0000256" key="4">
    <source>
        <dbReference type="ARBA" id="ARBA00022741"/>
    </source>
</evidence>
<sequence length="239" mass="27468">MYPILKVENLIKKYGNKIVLSGISFELYPSDILGIIGPNGAGKSTLLYVLLGVVSPDSGKIYYFGEDFLKNRNQILYKVSFASQYISLPYSLTIEENLKVFAHLYEILEVDKKIDELLNLFRLFNKKKTLTRTLSSGEMMRLNLARAFLNDPAILLLDEPTAGLDPEYIKYIRDLFKEFSQKRKLSIILTSHQLGELEKIITKVLLLKEGKTLAYGDLTELFQKFRVSTLEELYFKVFV</sequence>
<dbReference type="PROSITE" id="PS50893">
    <property type="entry name" value="ABC_TRANSPORTER_2"/>
    <property type="match status" value="1"/>
</dbReference>
<dbReference type="InterPro" id="IPR017871">
    <property type="entry name" value="ABC_transporter-like_CS"/>
</dbReference>
<dbReference type="PROSITE" id="PS00211">
    <property type="entry name" value="ABC_TRANSPORTER_1"/>
    <property type="match status" value="1"/>
</dbReference>
<keyword evidence="4" id="KW-0547">Nucleotide-binding</keyword>
<comment type="similarity">
    <text evidence="1">Belongs to the ABC transporter superfamily.</text>
</comment>
<comment type="caution">
    <text evidence="7">The sequence shown here is derived from an EMBL/GenBank/DDBJ whole genome shotgun (WGS) entry which is preliminary data.</text>
</comment>
<dbReference type="GO" id="GO:0016887">
    <property type="term" value="F:ATP hydrolysis activity"/>
    <property type="evidence" value="ECO:0007669"/>
    <property type="project" value="InterPro"/>
</dbReference>